<protein>
    <submittedName>
        <fullName evidence="1">Uncharacterized protein</fullName>
    </submittedName>
</protein>
<reference evidence="2" key="1">
    <citation type="journal article" date="2017" name="Nat. Ecol. Evol.">
        <title>Genome expansion and lineage-specific genetic innovations in the forest pathogenic fungi Armillaria.</title>
        <authorList>
            <person name="Sipos G."/>
            <person name="Prasanna A.N."/>
            <person name="Walter M.C."/>
            <person name="O'Connor E."/>
            <person name="Balint B."/>
            <person name="Krizsan K."/>
            <person name="Kiss B."/>
            <person name="Hess J."/>
            <person name="Varga T."/>
            <person name="Slot J."/>
            <person name="Riley R."/>
            <person name="Boka B."/>
            <person name="Rigling D."/>
            <person name="Barry K."/>
            <person name="Lee J."/>
            <person name="Mihaltcheva S."/>
            <person name="LaButti K."/>
            <person name="Lipzen A."/>
            <person name="Waldron R."/>
            <person name="Moloney N.M."/>
            <person name="Sperisen C."/>
            <person name="Kredics L."/>
            <person name="Vagvoelgyi C."/>
            <person name="Patrignani A."/>
            <person name="Fitzpatrick D."/>
            <person name="Nagy I."/>
            <person name="Doyle S."/>
            <person name="Anderson J.B."/>
            <person name="Grigoriev I.V."/>
            <person name="Gueldener U."/>
            <person name="Muensterkoetter M."/>
            <person name="Nagy L.G."/>
        </authorList>
    </citation>
    <scope>NUCLEOTIDE SEQUENCE [LARGE SCALE GENOMIC DNA]</scope>
    <source>
        <strain evidence="2">28-4</strain>
    </source>
</reference>
<dbReference type="Proteomes" id="UP000218334">
    <property type="component" value="Unassembled WGS sequence"/>
</dbReference>
<name>A0A2H3B0E1_9AGAR</name>
<organism evidence="1 2">
    <name type="scientific">Armillaria solidipes</name>
    <dbReference type="NCBI Taxonomy" id="1076256"/>
    <lineage>
        <taxon>Eukaryota</taxon>
        <taxon>Fungi</taxon>
        <taxon>Dikarya</taxon>
        <taxon>Basidiomycota</taxon>
        <taxon>Agaricomycotina</taxon>
        <taxon>Agaricomycetes</taxon>
        <taxon>Agaricomycetidae</taxon>
        <taxon>Agaricales</taxon>
        <taxon>Marasmiineae</taxon>
        <taxon>Physalacriaceae</taxon>
        <taxon>Armillaria</taxon>
    </lineage>
</organism>
<dbReference type="AlphaFoldDB" id="A0A2H3B0E1"/>
<dbReference type="EMBL" id="KZ293466">
    <property type="protein sequence ID" value="PBK62384.1"/>
    <property type="molecule type" value="Genomic_DNA"/>
</dbReference>
<proteinExistence type="predicted"/>
<keyword evidence="2" id="KW-1185">Reference proteome</keyword>
<gene>
    <name evidence="1" type="ORF">ARMSODRAFT_964101</name>
</gene>
<sequence length="86" mass="9702">MAEKYKEEIGISEVSLRPPYTSPRCLIHRSAPLILKWLKKLLPVSDDASEQNKNENGQLENIIKDLTAKHETAAALALSIRATYNR</sequence>
<accession>A0A2H3B0E1</accession>
<evidence type="ECO:0000313" key="2">
    <source>
        <dbReference type="Proteomes" id="UP000218334"/>
    </source>
</evidence>
<evidence type="ECO:0000313" key="1">
    <source>
        <dbReference type="EMBL" id="PBK62384.1"/>
    </source>
</evidence>